<evidence type="ECO:0000313" key="5">
    <source>
        <dbReference type="Proteomes" id="UP001209229"/>
    </source>
</evidence>
<keyword evidence="5" id="KW-1185">Reference proteome</keyword>
<name>A0AAE3M6R7_9BACT</name>
<feature type="domain" description="SusE outer membrane protein" evidence="1">
    <location>
        <begin position="22"/>
        <end position="132"/>
    </location>
</feature>
<dbReference type="EMBL" id="JAPDPJ010000033">
    <property type="protein sequence ID" value="MCW3787615.1"/>
    <property type="molecule type" value="Genomic_DNA"/>
</dbReference>
<dbReference type="InterPro" id="IPR058350">
    <property type="entry name" value="DUF8037"/>
</dbReference>
<dbReference type="InterPro" id="IPR033404">
    <property type="entry name" value="DUF5111"/>
</dbReference>
<comment type="caution">
    <text evidence="4">The sequence shown here is derived from an EMBL/GenBank/DDBJ whole genome shotgun (WGS) entry which is preliminary data.</text>
</comment>
<dbReference type="RefSeq" id="WP_301191180.1">
    <property type="nucleotide sequence ID" value="NZ_JAPDPJ010000033.1"/>
</dbReference>
<dbReference type="Proteomes" id="UP001209229">
    <property type="component" value="Unassembled WGS sequence"/>
</dbReference>
<dbReference type="Pfam" id="PF17138">
    <property type="entry name" value="DUF5111"/>
    <property type="match status" value="1"/>
</dbReference>
<dbReference type="Pfam" id="PF14292">
    <property type="entry name" value="SusE"/>
    <property type="match status" value="1"/>
</dbReference>
<dbReference type="Pfam" id="PF26123">
    <property type="entry name" value="DUF8037"/>
    <property type="match status" value="1"/>
</dbReference>
<gene>
    <name evidence="4" type="ORF">OM075_14160</name>
</gene>
<feature type="domain" description="DUF5111" evidence="2">
    <location>
        <begin position="157"/>
        <end position="253"/>
    </location>
</feature>
<dbReference type="AlphaFoldDB" id="A0AAE3M6R7"/>
<reference evidence="4" key="1">
    <citation type="submission" date="2022-10" db="EMBL/GenBank/DDBJ databases">
        <authorList>
            <person name="Yu W.X."/>
        </authorList>
    </citation>
    <scope>NUCLEOTIDE SEQUENCE</scope>
    <source>
        <strain evidence="4">AAT</strain>
    </source>
</reference>
<accession>A0AAE3M6R7</accession>
<evidence type="ECO:0000259" key="1">
    <source>
        <dbReference type="Pfam" id="PF14292"/>
    </source>
</evidence>
<evidence type="ECO:0000259" key="3">
    <source>
        <dbReference type="Pfam" id="PF26123"/>
    </source>
</evidence>
<organism evidence="4 5">
    <name type="scientific">Plebeiibacterium sediminum</name>
    <dbReference type="NCBI Taxonomy" id="2992112"/>
    <lineage>
        <taxon>Bacteria</taxon>
        <taxon>Pseudomonadati</taxon>
        <taxon>Bacteroidota</taxon>
        <taxon>Bacteroidia</taxon>
        <taxon>Marinilabiliales</taxon>
        <taxon>Marinilabiliaceae</taxon>
        <taxon>Plebeiibacterium</taxon>
    </lineage>
</organism>
<dbReference type="PROSITE" id="PS51257">
    <property type="entry name" value="PROKAR_LIPOPROTEIN"/>
    <property type="match status" value="1"/>
</dbReference>
<protein>
    <submittedName>
        <fullName evidence="4">DUF5114 domain-containing protein</fullName>
    </submittedName>
</protein>
<dbReference type="InterPro" id="IPR025970">
    <property type="entry name" value="SusE"/>
</dbReference>
<evidence type="ECO:0000259" key="2">
    <source>
        <dbReference type="Pfam" id="PF17138"/>
    </source>
</evidence>
<proteinExistence type="predicted"/>
<sequence length="656" mass="71403">MNKLFIYLALCCFAIFTACENDGDKIIVSGLGSSDIVSSESDIVLTKDNKDAPMLALTWNESELTISNQAMSLPSVIPNTILEISNTENFESILTVEPNENIYSFTGAALNTLAKNFEFTPDESTPMYFRINVAYGDNTKSYYSNTVVANITSYTIDMSKGFILDADQAETGFVLYAPDSDGEYYGFTGAGAWNNWYLLEGDGTIWGNDGVDGSAFLLSSDESTHWNFWYPGQGGCYYTTLSAPNQQWTATYIPSLTLSGDIEAEMTFEKSEVKWFVSVTTTTDNATVKVSAADAKLYNLSTGTNDDAAVAREFGFIPAEDGSLTFDMAAANAGDITFGTAGDYTLTFYLADPTNWHYEITEGSTVVEDPVSPYLYLPGIDDGISGGWTFDNYLRLLSEDDLTYAGIVNVNSLYGYELAIEDGNWDDVYKLGETEGTIAFQGADNIPAPGTGMYLIQADLTNLTYAHTEVTSVSYTGFNDDWNLVEMTPASVEGVYTSSVTISGASEWGAQLYLNGGWDYSFGGTDGSLYFGGNGIADDASINTGTYDLIADVINQTYVLLGDEVYIAGLNDVWNFEAVVLTKTSTGVYTGTATINSPSPWGMVIHIDQSWNRYFGGSFDSLTYLDENITDDQSLANGTYNVTIDFINNTCSFEAQ</sequence>
<evidence type="ECO:0000313" key="4">
    <source>
        <dbReference type="EMBL" id="MCW3787615.1"/>
    </source>
</evidence>
<feature type="domain" description="DUF8037" evidence="3">
    <location>
        <begin position="373"/>
        <end position="468"/>
    </location>
</feature>